<keyword evidence="2" id="KW-1185">Reference proteome</keyword>
<evidence type="ECO:0000313" key="2">
    <source>
        <dbReference type="Proteomes" id="UP000245926"/>
    </source>
</evidence>
<dbReference type="EMBL" id="CP029550">
    <property type="protein sequence ID" value="AWN43178.1"/>
    <property type="molecule type" value="Genomic_DNA"/>
</dbReference>
<protein>
    <submittedName>
        <fullName evidence="1">Uncharacterized protein</fullName>
    </submittedName>
</protein>
<proteinExistence type="predicted"/>
<accession>A0A2U8WC35</accession>
<dbReference type="Proteomes" id="UP000245926">
    <property type="component" value="Chromosome"/>
</dbReference>
<dbReference type="AlphaFoldDB" id="A0A2U8WC35"/>
<reference evidence="2" key="1">
    <citation type="submission" date="2018-05" db="EMBL/GenBank/DDBJ databases">
        <title>Complete Genome Sequence of Methylobacterium sp. 17SD2-17.</title>
        <authorList>
            <person name="Srinivasan S."/>
        </authorList>
    </citation>
    <scope>NUCLEOTIDE SEQUENCE [LARGE SCALE GENOMIC DNA]</scope>
    <source>
        <strain evidence="2">17SD2-17</strain>
    </source>
</reference>
<dbReference type="OrthoDB" id="7996514at2"/>
<organism evidence="1 2">
    <name type="scientific">Methylobacterium durans</name>
    <dbReference type="NCBI Taxonomy" id="2202825"/>
    <lineage>
        <taxon>Bacteria</taxon>
        <taxon>Pseudomonadati</taxon>
        <taxon>Pseudomonadota</taxon>
        <taxon>Alphaproteobacteria</taxon>
        <taxon>Hyphomicrobiales</taxon>
        <taxon>Methylobacteriaceae</taxon>
        <taxon>Methylobacterium</taxon>
    </lineage>
</organism>
<sequence length="181" mass="18780">MLSSVIDTADWLLAVPIATLPGQDLDLSDTLLTVALTPTLGGAPIATASSEAGTLTFVPATDDVPPYFAIDLRVADRTWRIGRPTVVLGDIKRHPDPGNLARTEWVGRVELKVHPGSDSTGLAGGGYAPVLIPAQPYENRLVTAPLMIGPQGAPGALPALPPDASTKTYTLAAVNGALTWV</sequence>
<gene>
    <name evidence="1" type="ORF">DK389_25125</name>
</gene>
<dbReference type="KEGG" id="mets:DK389_25125"/>
<name>A0A2U8WC35_9HYPH</name>
<evidence type="ECO:0000313" key="1">
    <source>
        <dbReference type="EMBL" id="AWN43178.1"/>
    </source>
</evidence>